<dbReference type="AlphaFoldDB" id="R7ZIQ5"/>
<gene>
    <name evidence="1" type="ORF">H131_04994</name>
</gene>
<dbReference type="HOGENOM" id="CLU_3235695_0_0_9"/>
<evidence type="ECO:0000313" key="2">
    <source>
        <dbReference type="Proteomes" id="UP000013911"/>
    </source>
</evidence>
<comment type="caution">
    <text evidence="1">The sequence shown here is derived from an EMBL/GenBank/DDBJ whole genome shotgun (WGS) entry which is preliminary data.</text>
</comment>
<accession>R7ZIQ5</accession>
<name>R7ZIQ5_LYSSH</name>
<organism evidence="1 2">
    <name type="scientific">Lysinibacillus sphaericus OT4b.31</name>
    <dbReference type="NCBI Taxonomy" id="1285586"/>
    <lineage>
        <taxon>Bacteria</taxon>
        <taxon>Bacillati</taxon>
        <taxon>Bacillota</taxon>
        <taxon>Bacilli</taxon>
        <taxon>Bacillales</taxon>
        <taxon>Bacillaceae</taxon>
        <taxon>Lysinibacillus</taxon>
    </lineage>
</organism>
<dbReference type="Proteomes" id="UP000013911">
    <property type="component" value="Unassembled WGS sequence"/>
</dbReference>
<protein>
    <submittedName>
        <fullName evidence="1">Transposase</fullName>
    </submittedName>
</protein>
<dbReference type="PATRIC" id="fig|1285586.5.peg.1011"/>
<proteinExistence type="predicted"/>
<sequence length="43" mass="5256">MRRNETIVRVFVDTKEEHGMCWTVLRGIKKYLKEKRLETNSIF</sequence>
<reference evidence="1 2" key="1">
    <citation type="submission" date="2013-04" db="EMBL/GenBank/DDBJ databases">
        <title>Draft genome of the heavy metal tolerant bacterium Lysinibacillus sphaericus strain OT4b.31.</title>
        <authorList>
            <person name="Pena-Montenegro T.D."/>
            <person name="Dussan J."/>
        </authorList>
    </citation>
    <scope>NUCLEOTIDE SEQUENCE [LARGE SCALE GENOMIC DNA]</scope>
    <source>
        <strain evidence="1 2">OT4b.31</strain>
    </source>
</reference>
<dbReference type="EMBL" id="AQPX01000008">
    <property type="protein sequence ID" value="EON73992.1"/>
    <property type="molecule type" value="Genomic_DNA"/>
</dbReference>
<evidence type="ECO:0000313" key="1">
    <source>
        <dbReference type="EMBL" id="EON73992.1"/>
    </source>
</evidence>